<dbReference type="EMBL" id="JADCTT010000002">
    <property type="protein sequence ID" value="KAF9757185.1"/>
    <property type="molecule type" value="Genomic_DNA"/>
</dbReference>
<evidence type="ECO:0000313" key="2">
    <source>
        <dbReference type="Proteomes" id="UP000616885"/>
    </source>
</evidence>
<gene>
    <name evidence="1" type="ORF">IM811_008129</name>
</gene>
<proteinExistence type="predicted"/>
<organism evidence="1 2">
    <name type="scientific">Bionectria ochroleuca</name>
    <name type="common">Gliocladium roseum</name>
    <dbReference type="NCBI Taxonomy" id="29856"/>
    <lineage>
        <taxon>Eukaryota</taxon>
        <taxon>Fungi</taxon>
        <taxon>Dikarya</taxon>
        <taxon>Ascomycota</taxon>
        <taxon>Pezizomycotina</taxon>
        <taxon>Sordariomycetes</taxon>
        <taxon>Hypocreomycetidae</taxon>
        <taxon>Hypocreales</taxon>
        <taxon>Bionectriaceae</taxon>
        <taxon>Clonostachys</taxon>
    </lineage>
</organism>
<name>A0A8H7TUR9_BIOOC</name>
<comment type="caution">
    <text evidence="1">The sequence shown here is derived from an EMBL/GenBank/DDBJ whole genome shotgun (WGS) entry which is preliminary data.</text>
</comment>
<sequence>MHALIFHTCGKTPELSQRERFHIQNEPSNRVPQRNCQLSGPMPHHKSTTELGRYSIISYRLTIRGKRAAAQKPSHHIPSYDAKVGYGSSQLCADWAARLTDDHCCLLVPLSVEAFARDTASHLTMS</sequence>
<reference evidence="1" key="1">
    <citation type="submission" date="2020-10" db="EMBL/GenBank/DDBJ databases">
        <title>High-Quality Genome Resource of Clonostachys rosea strain S41 by Oxford Nanopore Long-Read Sequencing.</title>
        <authorList>
            <person name="Wang H."/>
        </authorList>
    </citation>
    <scope>NUCLEOTIDE SEQUENCE</scope>
    <source>
        <strain evidence="1">S41</strain>
    </source>
</reference>
<dbReference type="AlphaFoldDB" id="A0A8H7TUR9"/>
<accession>A0A8H7TUR9</accession>
<evidence type="ECO:0000313" key="1">
    <source>
        <dbReference type="EMBL" id="KAF9757185.1"/>
    </source>
</evidence>
<protein>
    <submittedName>
        <fullName evidence="1">Uncharacterized protein</fullName>
    </submittedName>
</protein>
<dbReference type="Proteomes" id="UP000616885">
    <property type="component" value="Unassembled WGS sequence"/>
</dbReference>